<evidence type="ECO:0000313" key="3">
    <source>
        <dbReference type="Proteomes" id="UP000825701"/>
    </source>
</evidence>
<sequence>MSRSPSIHANCVVCGERGILVFGASGAGKSGFSAALLARARAAGRFARLVADDRVLLSAAHGRLIARPHPALAGLMERRGLGIVGEPHLAATVVRLVIELDPEAERLPAPEAMFREIEGVRLPALALDPRDPEAPGHALRSLEPGLNMPNCDRFALAFAPQHEKIARSAS</sequence>
<reference evidence="2" key="1">
    <citation type="submission" date="2021-08" db="EMBL/GenBank/DDBJ databases">
        <authorList>
            <person name="Zhang H."/>
            <person name="Xu M."/>
            <person name="Yu Z."/>
            <person name="Yang L."/>
            <person name="Cai Y."/>
        </authorList>
    </citation>
    <scope>NUCLEOTIDE SEQUENCE</scope>
    <source>
        <strain evidence="2">CHL1</strain>
    </source>
</reference>
<organism evidence="2 3">
    <name type="scientific">Chenggangzhangella methanolivorans</name>
    <dbReference type="NCBI Taxonomy" id="1437009"/>
    <lineage>
        <taxon>Bacteria</taxon>
        <taxon>Pseudomonadati</taxon>
        <taxon>Pseudomonadota</taxon>
        <taxon>Alphaproteobacteria</taxon>
        <taxon>Hyphomicrobiales</taxon>
        <taxon>Methylopilaceae</taxon>
        <taxon>Chenggangzhangella</taxon>
    </lineage>
</organism>
<keyword evidence="2" id="KW-0418">Kinase</keyword>
<proteinExistence type="predicted"/>
<dbReference type="GO" id="GO:0005524">
    <property type="term" value="F:ATP binding"/>
    <property type="evidence" value="ECO:0007669"/>
    <property type="project" value="InterPro"/>
</dbReference>
<evidence type="ECO:0000313" key="2">
    <source>
        <dbReference type="EMBL" id="QZO01215.1"/>
    </source>
</evidence>
<keyword evidence="3" id="KW-1185">Reference proteome</keyword>
<dbReference type="KEGG" id="cmet:K6K41_06660"/>
<dbReference type="Pfam" id="PF07475">
    <property type="entry name" value="Hpr_kinase_C"/>
    <property type="match status" value="1"/>
</dbReference>
<feature type="domain" description="HPr kinase/phosphorylase C-terminal" evidence="1">
    <location>
        <begin position="2"/>
        <end position="84"/>
    </location>
</feature>
<evidence type="ECO:0000259" key="1">
    <source>
        <dbReference type="Pfam" id="PF07475"/>
    </source>
</evidence>
<dbReference type="EMBL" id="CP081869">
    <property type="protein sequence ID" value="QZO01215.1"/>
    <property type="molecule type" value="Genomic_DNA"/>
</dbReference>
<dbReference type="AlphaFoldDB" id="A0A9E6RCA0"/>
<protein>
    <submittedName>
        <fullName evidence="2">Serine kinase</fullName>
    </submittedName>
</protein>
<dbReference type="InterPro" id="IPR027417">
    <property type="entry name" value="P-loop_NTPase"/>
</dbReference>
<dbReference type="GO" id="GO:0006109">
    <property type="term" value="P:regulation of carbohydrate metabolic process"/>
    <property type="evidence" value="ECO:0007669"/>
    <property type="project" value="InterPro"/>
</dbReference>
<name>A0A9E6RCA0_9HYPH</name>
<dbReference type="InterPro" id="IPR011104">
    <property type="entry name" value="Hpr_kin/Pase_C"/>
</dbReference>
<accession>A0A9E6RCA0</accession>
<dbReference type="Proteomes" id="UP000825701">
    <property type="component" value="Chromosome"/>
</dbReference>
<keyword evidence="2" id="KW-0808">Transferase</keyword>
<dbReference type="RefSeq" id="WP_261404452.1">
    <property type="nucleotide sequence ID" value="NZ_CP081869.1"/>
</dbReference>
<dbReference type="Gene3D" id="3.40.50.300">
    <property type="entry name" value="P-loop containing nucleotide triphosphate hydrolases"/>
    <property type="match status" value="1"/>
</dbReference>
<gene>
    <name evidence="2" type="ORF">K6K41_06660</name>
</gene>
<dbReference type="SUPFAM" id="SSF53795">
    <property type="entry name" value="PEP carboxykinase-like"/>
    <property type="match status" value="1"/>
</dbReference>
<dbReference type="GO" id="GO:0000155">
    <property type="term" value="F:phosphorelay sensor kinase activity"/>
    <property type="evidence" value="ECO:0007669"/>
    <property type="project" value="InterPro"/>
</dbReference>